<sequence>MSALRAALRISRRDALRSKGRSALIMVMIGLPVLVISAVLTQVASTDLSPREEVPHRLGSVADAAVYTQSLRLPVAQDPAGRFGWQSPSAAPPAGLWPTSEVAALTGGRLLPFYAWSTEVRLFDGFDRVDLLEVDLRDPLATGLRTLAEGRLPATLQEVVVTPALLDRGVRVGGTIEVTRRAAPKRVVGVVEHPTRPGIQEVAGLYGSVRPDKTDPQGSGWLVDTPAPVTWEEVHRLNQAGLRVASRAVIDGPRMEAHDLGPRSEEQWRWTAIGVLLVVTETVLLAGPAFAVGLRRRGRELATIAAQGGSPAHLRTIVLADGLVLGGVAALTAGALGVGAGLAVEQVLARLLDWTSSLEVPWAEVLATTALGLLSAVVAAVAPAVRAARQHPAQVLAGRPAEIRDRAGAQILWPVLGLVLVVLGVVAMLTLGTRDALVVVASATVVLFGMIALTPWVVRRTGGLAARLPLPARLSVRDGARHGIRTTSAVAAVMAATMGAITVGIAYNSVYAMYLDINRTEVPDDTLIVHAPDIDDRAWSNVRAVAQERLPRVSLVTGLETVDDKGRSLVVTVDREETMCSDGCEHFGPLSYEAAVGDSRLLAQFQGRRDPRSQAALTEGKAVAFDSRLVRDGEIQVRVHSLEGDRVATFRVPAVAAQGVQPHQGGAVLPASALTGAGLRTAERRIYASHAQADVRRFERDLQAVARPARAWLVDFEDSYTSLLLVMNATLAGALVLVLGGTFAATGLAVADMRRDLDTLSAVGGRPLTRRLVVAAQAGYVAGLGAFMGLAGGAVAGYALSVPLRGIRGMSGGPEVGVPWASVAVVVGLPLLAALLAGLFTRTRTEPVRRVA</sequence>
<comment type="similarity">
    <text evidence="6">Belongs to the ABC-4 integral membrane protein family.</text>
</comment>
<keyword evidence="3 7" id="KW-0812">Transmembrane</keyword>
<dbReference type="EMBL" id="BAAAZP010000090">
    <property type="protein sequence ID" value="GAA3679027.1"/>
    <property type="molecule type" value="Genomic_DNA"/>
</dbReference>
<evidence type="ECO:0000256" key="3">
    <source>
        <dbReference type="ARBA" id="ARBA00022692"/>
    </source>
</evidence>
<feature type="transmembrane region" description="Helical" evidence="7">
    <location>
        <begin position="723"/>
        <end position="751"/>
    </location>
</feature>
<evidence type="ECO:0000256" key="4">
    <source>
        <dbReference type="ARBA" id="ARBA00022989"/>
    </source>
</evidence>
<keyword evidence="10" id="KW-1185">Reference proteome</keyword>
<feature type="transmembrane region" description="Helical" evidence="7">
    <location>
        <begin position="411"/>
        <end position="431"/>
    </location>
</feature>
<comment type="subcellular location">
    <subcellularLocation>
        <location evidence="1">Cell membrane</location>
        <topology evidence="1">Multi-pass membrane protein</topology>
    </subcellularLocation>
</comment>
<dbReference type="PANTHER" id="PTHR30572:SF4">
    <property type="entry name" value="ABC TRANSPORTER PERMEASE YTRF"/>
    <property type="match status" value="1"/>
</dbReference>
<protein>
    <recommendedName>
        <fullName evidence="8">ABC3 transporter permease C-terminal domain-containing protein</fullName>
    </recommendedName>
</protein>
<feature type="transmembrane region" description="Helical" evidence="7">
    <location>
        <begin position="362"/>
        <end position="385"/>
    </location>
</feature>
<evidence type="ECO:0000256" key="7">
    <source>
        <dbReference type="SAM" id="Phobius"/>
    </source>
</evidence>
<organism evidence="9 10">
    <name type="scientific">Nonomuraea antimicrobica</name>
    <dbReference type="NCBI Taxonomy" id="561173"/>
    <lineage>
        <taxon>Bacteria</taxon>
        <taxon>Bacillati</taxon>
        <taxon>Actinomycetota</taxon>
        <taxon>Actinomycetes</taxon>
        <taxon>Streptosporangiales</taxon>
        <taxon>Streptosporangiaceae</taxon>
        <taxon>Nonomuraea</taxon>
    </lineage>
</organism>
<gene>
    <name evidence="9" type="ORF">GCM10022224_049020</name>
</gene>
<feature type="transmembrane region" description="Helical" evidence="7">
    <location>
        <begin position="21"/>
        <end position="40"/>
    </location>
</feature>
<dbReference type="InterPro" id="IPR003838">
    <property type="entry name" value="ABC3_permease_C"/>
</dbReference>
<feature type="transmembrane region" description="Helical" evidence="7">
    <location>
        <begin position="772"/>
        <end position="800"/>
    </location>
</feature>
<evidence type="ECO:0000256" key="5">
    <source>
        <dbReference type="ARBA" id="ARBA00023136"/>
    </source>
</evidence>
<dbReference type="PANTHER" id="PTHR30572">
    <property type="entry name" value="MEMBRANE COMPONENT OF TRANSPORTER-RELATED"/>
    <property type="match status" value="1"/>
</dbReference>
<accession>A0ABP7C785</accession>
<evidence type="ECO:0000313" key="9">
    <source>
        <dbReference type="EMBL" id="GAA3679027.1"/>
    </source>
</evidence>
<dbReference type="InterPro" id="IPR050250">
    <property type="entry name" value="Macrolide_Exporter_MacB"/>
</dbReference>
<feature type="transmembrane region" description="Helical" evidence="7">
    <location>
        <begin position="489"/>
        <end position="514"/>
    </location>
</feature>
<feature type="transmembrane region" description="Helical" evidence="7">
    <location>
        <begin position="270"/>
        <end position="294"/>
    </location>
</feature>
<keyword evidence="5 7" id="KW-0472">Membrane</keyword>
<evidence type="ECO:0000256" key="6">
    <source>
        <dbReference type="ARBA" id="ARBA00038076"/>
    </source>
</evidence>
<reference evidence="10" key="1">
    <citation type="journal article" date="2019" name="Int. J. Syst. Evol. Microbiol.">
        <title>The Global Catalogue of Microorganisms (GCM) 10K type strain sequencing project: providing services to taxonomists for standard genome sequencing and annotation.</title>
        <authorList>
            <consortium name="The Broad Institute Genomics Platform"/>
            <consortium name="The Broad Institute Genome Sequencing Center for Infectious Disease"/>
            <person name="Wu L."/>
            <person name="Ma J."/>
        </authorList>
    </citation>
    <scope>NUCLEOTIDE SEQUENCE [LARGE SCALE GENOMIC DNA]</scope>
    <source>
        <strain evidence="10">JCM 16904</strain>
    </source>
</reference>
<evidence type="ECO:0000256" key="1">
    <source>
        <dbReference type="ARBA" id="ARBA00004651"/>
    </source>
</evidence>
<evidence type="ECO:0000259" key="8">
    <source>
        <dbReference type="Pfam" id="PF02687"/>
    </source>
</evidence>
<comment type="caution">
    <text evidence="9">The sequence shown here is derived from an EMBL/GenBank/DDBJ whole genome shotgun (WGS) entry which is preliminary data.</text>
</comment>
<dbReference type="RefSeq" id="WP_344882390.1">
    <property type="nucleotide sequence ID" value="NZ_BAAAZP010000090.1"/>
</dbReference>
<keyword evidence="4 7" id="KW-1133">Transmembrane helix</keyword>
<feature type="domain" description="ABC3 transporter permease C-terminal" evidence="8">
    <location>
        <begin position="731"/>
        <end position="841"/>
    </location>
</feature>
<proteinExistence type="inferred from homology"/>
<evidence type="ECO:0000256" key="2">
    <source>
        <dbReference type="ARBA" id="ARBA00022475"/>
    </source>
</evidence>
<feature type="transmembrane region" description="Helical" evidence="7">
    <location>
        <begin position="314"/>
        <end position="342"/>
    </location>
</feature>
<dbReference type="Proteomes" id="UP001500902">
    <property type="component" value="Unassembled WGS sequence"/>
</dbReference>
<name>A0ABP7C785_9ACTN</name>
<feature type="transmembrane region" description="Helical" evidence="7">
    <location>
        <begin position="437"/>
        <end position="458"/>
    </location>
</feature>
<dbReference type="Pfam" id="PF02687">
    <property type="entry name" value="FtsX"/>
    <property type="match status" value="2"/>
</dbReference>
<feature type="transmembrane region" description="Helical" evidence="7">
    <location>
        <begin position="820"/>
        <end position="840"/>
    </location>
</feature>
<keyword evidence="2" id="KW-1003">Cell membrane</keyword>
<feature type="domain" description="ABC3 transporter permease C-terminal" evidence="8">
    <location>
        <begin position="283"/>
        <end position="392"/>
    </location>
</feature>
<evidence type="ECO:0000313" key="10">
    <source>
        <dbReference type="Proteomes" id="UP001500902"/>
    </source>
</evidence>